<dbReference type="InterPro" id="IPR002018">
    <property type="entry name" value="CarbesteraseB"/>
</dbReference>
<keyword evidence="2 3" id="KW-0378">Hydrolase</keyword>
<feature type="signal peptide" evidence="3">
    <location>
        <begin position="1"/>
        <end position="23"/>
    </location>
</feature>
<dbReference type="Proteomes" id="UP000070299">
    <property type="component" value="Unassembled WGS sequence"/>
</dbReference>
<dbReference type="InterPro" id="IPR050654">
    <property type="entry name" value="AChE-related_enzymes"/>
</dbReference>
<comment type="caution">
    <text evidence="5">The sequence shown here is derived from an EMBL/GenBank/DDBJ whole genome shotgun (WGS) entry which is preliminary data.</text>
</comment>
<dbReference type="OrthoDB" id="9775851at2"/>
<dbReference type="EMBL" id="LSNE01000003">
    <property type="protein sequence ID" value="KXI29718.1"/>
    <property type="molecule type" value="Genomic_DNA"/>
</dbReference>
<dbReference type="PROSITE" id="PS00941">
    <property type="entry name" value="CARBOXYLESTERASE_B_2"/>
    <property type="match status" value="1"/>
</dbReference>
<dbReference type="AlphaFoldDB" id="A0A136A399"/>
<dbReference type="PROSITE" id="PS51257">
    <property type="entry name" value="PROKAR_LIPOPROTEIN"/>
    <property type="match status" value="1"/>
</dbReference>
<evidence type="ECO:0000256" key="2">
    <source>
        <dbReference type="ARBA" id="ARBA00022801"/>
    </source>
</evidence>
<protein>
    <recommendedName>
        <fullName evidence="3">Carboxylic ester hydrolase</fullName>
        <ecNumber evidence="3">3.1.1.-</ecNumber>
    </recommendedName>
</protein>
<dbReference type="SUPFAM" id="SSF53474">
    <property type="entry name" value="alpha/beta-Hydrolases"/>
    <property type="match status" value="1"/>
</dbReference>
<dbReference type="Pfam" id="PF00135">
    <property type="entry name" value="COesterase"/>
    <property type="match status" value="1"/>
</dbReference>
<keyword evidence="3" id="KW-0732">Signal</keyword>
<feature type="chain" id="PRO_5007356634" description="Carboxylic ester hydrolase" evidence="3">
    <location>
        <begin position="24"/>
        <end position="526"/>
    </location>
</feature>
<name>A0A136A399_9ALTE</name>
<reference evidence="6" key="1">
    <citation type="submission" date="2016-02" db="EMBL/GenBank/DDBJ databases">
        <authorList>
            <person name="Schultz-Johansen M."/>
            <person name="Glaring M.A."/>
            <person name="Bech P.K."/>
            <person name="Stougaard P."/>
        </authorList>
    </citation>
    <scope>NUCLEOTIDE SEQUENCE [LARGE SCALE GENOMIC DNA]</scope>
    <source>
        <strain evidence="6">S66</strain>
    </source>
</reference>
<evidence type="ECO:0000313" key="5">
    <source>
        <dbReference type="EMBL" id="KXI29718.1"/>
    </source>
</evidence>
<proteinExistence type="inferred from homology"/>
<dbReference type="PROSITE" id="PS00122">
    <property type="entry name" value="CARBOXYLESTERASE_B_1"/>
    <property type="match status" value="1"/>
</dbReference>
<dbReference type="InterPro" id="IPR019826">
    <property type="entry name" value="Carboxylesterase_B_AS"/>
</dbReference>
<dbReference type="Gene3D" id="3.40.50.1820">
    <property type="entry name" value="alpha/beta hydrolase"/>
    <property type="match status" value="1"/>
</dbReference>
<dbReference type="GO" id="GO:0052689">
    <property type="term" value="F:carboxylic ester hydrolase activity"/>
    <property type="evidence" value="ECO:0007669"/>
    <property type="project" value="TreeGrafter"/>
</dbReference>
<dbReference type="STRING" id="1799789.AX660_06660"/>
<evidence type="ECO:0000259" key="4">
    <source>
        <dbReference type="Pfam" id="PF00135"/>
    </source>
</evidence>
<dbReference type="PANTHER" id="PTHR43918:SF4">
    <property type="entry name" value="CARBOXYLIC ESTER HYDROLASE"/>
    <property type="match status" value="1"/>
</dbReference>
<accession>A0A136A399</accession>
<dbReference type="RefSeq" id="WP_068372707.1">
    <property type="nucleotide sequence ID" value="NZ_LSNE01000003.1"/>
</dbReference>
<dbReference type="PANTHER" id="PTHR43918">
    <property type="entry name" value="ACETYLCHOLINESTERASE"/>
    <property type="match status" value="1"/>
</dbReference>
<sequence>MFKSILCLLVVFSLFACDSSYTAADPSLVTVQQGMLKGYVLPHNQVVTFKGVPYASAPINDKRWQPPQAAEPWKGVKIADDFGHKCMQNSMFSDMQFRASGMSEDCLFLNIWAPLEREQTPLPVLVYFYGGGFVAGDGSEKRYDGASMASKGIITVTVNYRLSIFGFLAHPELSAQSQYKGSGNYGLLDQQAALLWVAQNIEAFGGDPKKITIAGESAGSMSVSAQMFALDSIPYIAGAIAESGSILSRVNSLEDAEQQGVQVAQTLNEDGSASIEALREIPAELLLKQATEAGLVWFRPTIDGKILSKAPDVLIAEKKFADVPLMAGVNSQEGSYQQLLGDSEATVENYLLALQKLYPEDYVKVAELYPASTTEQVKLAAQALMSDRFISASTWNFAQSVAANANAQTYYYLYDHVRPAIKVEFNQGKEQPNSDLGAVHSAEIEYALGNLPLNDAFEWAEADHQVSAIVQGYFVNFIKTGNPNGEMLVEWPVLSSQQQLVLKQLPEVQSTEGLRARYQGMAALQQ</sequence>
<dbReference type="ESTHER" id="9alte-a0a136a399">
    <property type="family name" value="Carb_B_Bacteria"/>
</dbReference>
<feature type="domain" description="Carboxylesterase type B" evidence="4">
    <location>
        <begin position="27"/>
        <end position="509"/>
    </location>
</feature>
<dbReference type="InterPro" id="IPR029058">
    <property type="entry name" value="AB_hydrolase_fold"/>
</dbReference>
<evidence type="ECO:0000256" key="3">
    <source>
        <dbReference type="RuleBase" id="RU361235"/>
    </source>
</evidence>
<evidence type="ECO:0000313" key="6">
    <source>
        <dbReference type="Proteomes" id="UP000070299"/>
    </source>
</evidence>
<evidence type="ECO:0000256" key="1">
    <source>
        <dbReference type="ARBA" id="ARBA00005964"/>
    </source>
</evidence>
<comment type="similarity">
    <text evidence="1 3">Belongs to the type-B carboxylesterase/lipase family.</text>
</comment>
<gene>
    <name evidence="5" type="ORF">AX660_06660</name>
</gene>
<keyword evidence="6" id="KW-1185">Reference proteome</keyword>
<dbReference type="EC" id="3.1.1.-" evidence="3"/>
<dbReference type="InterPro" id="IPR019819">
    <property type="entry name" value="Carboxylesterase_B_CS"/>
</dbReference>
<organism evidence="5 6">
    <name type="scientific">Paraglaciecola hydrolytica</name>
    <dbReference type="NCBI Taxonomy" id="1799789"/>
    <lineage>
        <taxon>Bacteria</taxon>
        <taxon>Pseudomonadati</taxon>
        <taxon>Pseudomonadota</taxon>
        <taxon>Gammaproteobacteria</taxon>
        <taxon>Alteromonadales</taxon>
        <taxon>Alteromonadaceae</taxon>
        <taxon>Paraglaciecola</taxon>
    </lineage>
</organism>